<feature type="transmembrane region" description="Helical" evidence="5">
    <location>
        <begin position="476"/>
        <end position="498"/>
    </location>
</feature>
<dbReference type="Pfam" id="PF13520">
    <property type="entry name" value="AA_permease_2"/>
    <property type="match status" value="1"/>
</dbReference>
<feature type="transmembrane region" description="Helical" evidence="5">
    <location>
        <begin position="339"/>
        <end position="357"/>
    </location>
</feature>
<evidence type="ECO:0000256" key="5">
    <source>
        <dbReference type="SAM" id="Phobius"/>
    </source>
</evidence>
<dbReference type="InterPro" id="IPR002293">
    <property type="entry name" value="AA/rel_permease1"/>
</dbReference>
<evidence type="ECO:0000313" key="6">
    <source>
        <dbReference type="EMBL" id="KAB8038996.1"/>
    </source>
</evidence>
<dbReference type="GO" id="GO:0016020">
    <property type="term" value="C:membrane"/>
    <property type="evidence" value="ECO:0007669"/>
    <property type="project" value="UniProtKB-SubCell"/>
</dbReference>
<keyword evidence="7" id="KW-1185">Reference proteome</keyword>
<dbReference type="OrthoDB" id="5288717at2"/>
<sequence>MIKVTKTNLLFLSLGSIIGSGWLYGAYYTAKAAGNSGILSWIIGGLMYGIIALSYAEVILNKKFNNMSDAANLSFGNSGKILVSILTWIWTALIPPIEVQATVQYASNYFTWIKTDSKEFTLSTEGLLLSIFLIFIMFFINIFAINTVGKFNKVITVFKVAVPLAVSCIFIYIIFNNPTNAAHNLSTDMFSSGVGGMLTAISTCGIAFSFIGFQTAIFLANETENPQKNVPYAVFGSILIACVIYLLVQISFNLSIPSEYLKGGWANLNFAGDSGPIAGLLAIFGFASIALFLYVDAAISPFGTGLSYKIAASRVLSNLGESKIFPSILSKRNKYSSPYIANSINFIIGVIFIFSVSGWQNMITILCALIILTMSYVPIYVIYARVSNNFKGTFKVKNYNIISFLSFYFSNLMLIWCGWNAVKNALIIFVVFFVFTIIKDIYKKTFQLNLVFHFIIPFHIVSIAICTFLKANYESIYFELISQFIISIAILFLIKTIVLKNHVSENRNIIGIKN</sequence>
<dbReference type="Gene3D" id="1.20.1740.10">
    <property type="entry name" value="Amino acid/polyamine transporter I"/>
    <property type="match status" value="1"/>
</dbReference>
<gene>
    <name evidence="6" type="ORF">GCL60_09050</name>
</gene>
<feature type="transmembrane region" description="Helical" evidence="5">
    <location>
        <begin position="398"/>
        <end position="416"/>
    </location>
</feature>
<feature type="transmembrane region" description="Helical" evidence="5">
    <location>
        <begin position="157"/>
        <end position="175"/>
    </location>
</feature>
<reference evidence="6 7" key="1">
    <citation type="submission" date="2019-10" db="EMBL/GenBank/DDBJ databases">
        <title>New species of Slilvanegrellaceae.</title>
        <authorList>
            <person name="Pitt A."/>
            <person name="Hahn M.W."/>
        </authorList>
    </citation>
    <scope>NUCLEOTIDE SEQUENCE [LARGE SCALE GENOMIC DNA]</scope>
    <source>
        <strain evidence="6 7">SP-Ram-0.45-NSY-1</strain>
    </source>
</reference>
<keyword evidence="4 5" id="KW-0472">Membrane</keyword>
<dbReference type="EMBL" id="WFLM01000003">
    <property type="protein sequence ID" value="KAB8038996.1"/>
    <property type="molecule type" value="Genomic_DNA"/>
</dbReference>
<feature type="transmembrane region" description="Helical" evidence="5">
    <location>
        <begin position="363"/>
        <end position="386"/>
    </location>
</feature>
<dbReference type="PANTHER" id="PTHR47547">
    <property type="match status" value="1"/>
</dbReference>
<dbReference type="AlphaFoldDB" id="A0A6N6VTW3"/>
<dbReference type="GO" id="GO:0022857">
    <property type="term" value="F:transmembrane transporter activity"/>
    <property type="evidence" value="ECO:0007669"/>
    <property type="project" value="InterPro"/>
</dbReference>
<feature type="transmembrane region" description="Helical" evidence="5">
    <location>
        <begin position="195"/>
        <end position="220"/>
    </location>
</feature>
<evidence type="ECO:0000256" key="3">
    <source>
        <dbReference type="ARBA" id="ARBA00022989"/>
    </source>
</evidence>
<dbReference type="PANTHER" id="PTHR47547:SF1">
    <property type="entry name" value="ASPARTATE-PROTON SYMPORTER"/>
    <property type="match status" value="1"/>
</dbReference>
<proteinExistence type="predicted"/>
<feature type="transmembrane region" description="Helical" evidence="5">
    <location>
        <begin position="450"/>
        <end position="470"/>
    </location>
</feature>
<dbReference type="PIRSF" id="PIRSF006060">
    <property type="entry name" value="AA_transporter"/>
    <property type="match status" value="1"/>
</dbReference>
<dbReference type="Proteomes" id="UP000437748">
    <property type="component" value="Unassembled WGS sequence"/>
</dbReference>
<evidence type="ECO:0000256" key="1">
    <source>
        <dbReference type="ARBA" id="ARBA00004141"/>
    </source>
</evidence>
<feature type="transmembrane region" description="Helical" evidence="5">
    <location>
        <begin position="232"/>
        <end position="256"/>
    </location>
</feature>
<feature type="transmembrane region" description="Helical" evidence="5">
    <location>
        <begin position="81"/>
        <end position="106"/>
    </location>
</feature>
<dbReference type="InterPro" id="IPR052962">
    <property type="entry name" value="AA_Transporter_AGT"/>
</dbReference>
<feature type="transmembrane region" description="Helical" evidence="5">
    <location>
        <begin position="276"/>
        <end position="295"/>
    </location>
</feature>
<comment type="caution">
    <text evidence="6">The sequence shown here is derived from an EMBL/GenBank/DDBJ whole genome shotgun (WGS) entry which is preliminary data.</text>
</comment>
<comment type="subcellular location">
    <subcellularLocation>
        <location evidence="1">Membrane</location>
        <topology evidence="1">Multi-pass membrane protein</topology>
    </subcellularLocation>
</comment>
<feature type="transmembrane region" description="Helical" evidence="5">
    <location>
        <begin position="126"/>
        <end position="145"/>
    </location>
</feature>
<feature type="transmembrane region" description="Helical" evidence="5">
    <location>
        <begin position="422"/>
        <end position="438"/>
    </location>
</feature>
<keyword evidence="2 5" id="KW-0812">Transmembrane</keyword>
<organism evidence="6 7">
    <name type="scientific">Silvanigrella paludirubra</name>
    <dbReference type="NCBI Taxonomy" id="2499159"/>
    <lineage>
        <taxon>Bacteria</taxon>
        <taxon>Pseudomonadati</taxon>
        <taxon>Bdellovibrionota</taxon>
        <taxon>Oligoflexia</taxon>
        <taxon>Silvanigrellales</taxon>
        <taxon>Silvanigrellaceae</taxon>
        <taxon>Silvanigrella</taxon>
    </lineage>
</organism>
<name>A0A6N6VTW3_9BACT</name>
<feature type="transmembrane region" description="Helical" evidence="5">
    <location>
        <begin position="38"/>
        <end position="60"/>
    </location>
</feature>
<keyword evidence="3 5" id="KW-1133">Transmembrane helix</keyword>
<feature type="transmembrane region" description="Helical" evidence="5">
    <location>
        <begin position="7"/>
        <end position="26"/>
    </location>
</feature>
<accession>A0A6N6VTW3</accession>
<protein>
    <submittedName>
        <fullName evidence="6">Amino acid permease</fullName>
    </submittedName>
</protein>
<evidence type="ECO:0000313" key="7">
    <source>
        <dbReference type="Proteomes" id="UP000437748"/>
    </source>
</evidence>
<dbReference type="RefSeq" id="WP_153420394.1">
    <property type="nucleotide sequence ID" value="NZ_WFLM01000003.1"/>
</dbReference>
<evidence type="ECO:0000256" key="2">
    <source>
        <dbReference type="ARBA" id="ARBA00022692"/>
    </source>
</evidence>
<evidence type="ECO:0000256" key="4">
    <source>
        <dbReference type="ARBA" id="ARBA00023136"/>
    </source>
</evidence>